<evidence type="ECO:0000313" key="1">
    <source>
        <dbReference type="EMBL" id="KAJ7532419.1"/>
    </source>
</evidence>
<comment type="caution">
    <text evidence="1">The sequence shown here is derived from an EMBL/GenBank/DDBJ whole genome shotgun (WGS) entry which is preliminary data.</text>
</comment>
<sequence>MAGGGGVLCWSPNHHLFLFYSDGVLSSSSSSSSSSVRPPMAAAQNSPTSTLDQDRQAAARVERLWQQFFSDPSQWRDARFDKGNPEAPDFKHKTARKSLWINNRFSPSWLQEKLATLTLQAPQQAASPSSSSLSTSQISSSPASRTKQLWEEFFSDPSQWWDTRSDKKNPKFPDFKHKTAKKALWIHNRLNPPWVHARLAAMVEGQQQGQSGSSTPESAGRVVRTEQLWKEFFSDPSQWWDNRFIKKSPKYPDFKHKSTHEGLWIEGWLTPDWVKAKMTTMPLVQIQSDGGLTSWSPDLNVSKLCQEGRLKEALHMVELMVQQNIQAPINTYACLLKWCTRKKALAEGKQVHALMIQSGLDSDIFLGNILVDMYAKCGSVFEAREVFDAMPEHNVFSWTAIISAYADHGQGEEAIILYQQMQQTGIVPDKVAFVVVLKACSRIAALEQGKQLHSDIIRSGFESDLIVGNTLIDMYAKCGCIEGARGVFNKLNERDVVSWNAMIAGYAQQGLAEEALAMYEQMKQEGVQPDNVTYLVLLKACASTAALEQGKQLHAHIIRSGFELDVSVGSALVDMYAKCGHIEHARQVFDNMSERNVVSWNAMMTGYAQQRLGKDALDLYEQMKEEGVQPDNVTYVVLLKACANIAAMEQGKLLHSHIIRSGFEADVIVGNTLVDMYAKCGSIKDACEVFNKMNERNVVSWNAMLAGYAQQGLGKDALALYEQMKQEGVQPDNVTYPVLLKACASIAALEQGKQLHSHIIRSGFESNVIVGSALVDMYAKCGRIKKAHKVFNNMHERNVVSWNALIAGYAYEGLCMEALDLYEQMKQEGMQPDNVTYVVLLKACARVASLEQGKQLHSDIIASGLENDASVGNTLVDMYAKCGCIEMACEVFNKINERNVVSWNAMIGGYAQQGLGKEALALYEQMKQEGVQPDNVTYVVLVNACARTEALEEGKQLHSDVIRSGFESDVIVGSALVDMYAKCGCIEHARQMFNKMSAPDVASWNALIAGYAQQGLGKEALALYDQMKQEGVQPDSVTYVVLLKACASIAALEQGKQLHSHIVRRGFELDVIVGSAIVDMYAKCGCIEDAREVFDNLHERDVVAWNAMIAGSAQQGRGKEALTLLEQMQSKGTKPNASTYIGVLTACSRSGLVDEGCRLFDSMCNNHGVTPTVDHYACMVDLLCRAGRLADAEDFINKMPIQPNAVVWMTLLAAARIHHNVEIGRRTFDCVVKLEPKNAAAYVLLSNIYAEAGRRDEVAKIRQQMKTAGLNKNAWVQLDRS</sequence>
<dbReference type="EMBL" id="CM055104">
    <property type="protein sequence ID" value="KAJ7532419.1"/>
    <property type="molecule type" value="Genomic_DNA"/>
</dbReference>
<organism evidence="1 2">
    <name type="scientific">Diphasiastrum complanatum</name>
    <name type="common">Issler's clubmoss</name>
    <name type="synonym">Lycopodium complanatum</name>
    <dbReference type="NCBI Taxonomy" id="34168"/>
    <lineage>
        <taxon>Eukaryota</taxon>
        <taxon>Viridiplantae</taxon>
        <taxon>Streptophyta</taxon>
        <taxon>Embryophyta</taxon>
        <taxon>Tracheophyta</taxon>
        <taxon>Lycopodiopsida</taxon>
        <taxon>Lycopodiales</taxon>
        <taxon>Lycopodiaceae</taxon>
        <taxon>Lycopodioideae</taxon>
        <taxon>Diphasiastrum</taxon>
    </lineage>
</organism>
<evidence type="ECO:0000313" key="2">
    <source>
        <dbReference type="Proteomes" id="UP001162992"/>
    </source>
</evidence>
<protein>
    <submittedName>
        <fullName evidence="1">Uncharacterized protein</fullName>
    </submittedName>
</protein>
<accession>A0ACC2BSC5</accession>
<gene>
    <name evidence="1" type="ORF">O6H91_13G002800</name>
</gene>
<keyword evidence="2" id="KW-1185">Reference proteome</keyword>
<proteinExistence type="predicted"/>
<name>A0ACC2BSC5_DIPCM</name>
<reference evidence="2" key="1">
    <citation type="journal article" date="2024" name="Proc. Natl. Acad. Sci. U.S.A.">
        <title>Extraordinary preservation of gene collinearity over three hundred million years revealed in homosporous lycophytes.</title>
        <authorList>
            <person name="Li C."/>
            <person name="Wickell D."/>
            <person name="Kuo L.Y."/>
            <person name="Chen X."/>
            <person name="Nie B."/>
            <person name="Liao X."/>
            <person name="Peng D."/>
            <person name="Ji J."/>
            <person name="Jenkins J."/>
            <person name="Williams M."/>
            <person name="Shu S."/>
            <person name="Plott C."/>
            <person name="Barry K."/>
            <person name="Rajasekar S."/>
            <person name="Grimwood J."/>
            <person name="Han X."/>
            <person name="Sun S."/>
            <person name="Hou Z."/>
            <person name="He W."/>
            <person name="Dai G."/>
            <person name="Sun C."/>
            <person name="Schmutz J."/>
            <person name="Leebens-Mack J.H."/>
            <person name="Li F.W."/>
            <person name="Wang L."/>
        </authorList>
    </citation>
    <scope>NUCLEOTIDE SEQUENCE [LARGE SCALE GENOMIC DNA]</scope>
    <source>
        <strain evidence="2">cv. PW_Plant_1</strain>
    </source>
</reference>
<dbReference type="Proteomes" id="UP001162992">
    <property type="component" value="Chromosome 13"/>
</dbReference>